<evidence type="ECO:0000313" key="4">
    <source>
        <dbReference type="EMBL" id="KKR88172.1"/>
    </source>
</evidence>
<organism evidence="4 5">
    <name type="scientific">Candidatus Woesebacteria bacterium GW2011_GWB1_41_10</name>
    <dbReference type="NCBI Taxonomy" id="1618577"/>
    <lineage>
        <taxon>Bacteria</taxon>
        <taxon>Candidatus Woeseibacteriota</taxon>
    </lineage>
</organism>
<keyword evidence="2" id="KW-1133">Transmembrane helix</keyword>
<dbReference type="Gene3D" id="3.40.50.150">
    <property type="entry name" value="Vaccinia Virus protein VP39"/>
    <property type="match status" value="1"/>
</dbReference>
<dbReference type="AlphaFoldDB" id="A0A0G0XKI9"/>
<feature type="transmembrane region" description="Helical" evidence="2">
    <location>
        <begin position="6"/>
        <end position="24"/>
    </location>
</feature>
<dbReference type="PROSITE" id="PS01131">
    <property type="entry name" value="RRNA_A_DIMETH"/>
    <property type="match status" value="1"/>
</dbReference>
<accession>A0A0G0XKI9</accession>
<dbReference type="Pfam" id="PF13649">
    <property type="entry name" value="Methyltransf_25"/>
    <property type="match status" value="1"/>
</dbReference>
<dbReference type="InterPro" id="IPR041698">
    <property type="entry name" value="Methyltransf_25"/>
</dbReference>
<evidence type="ECO:0000313" key="5">
    <source>
        <dbReference type="Proteomes" id="UP000033858"/>
    </source>
</evidence>
<evidence type="ECO:0000256" key="2">
    <source>
        <dbReference type="SAM" id="Phobius"/>
    </source>
</evidence>
<dbReference type="InterPro" id="IPR020596">
    <property type="entry name" value="rRNA_Ade_Mease_Trfase_CS"/>
</dbReference>
<dbReference type="PANTHER" id="PTHR43861">
    <property type="entry name" value="TRANS-ACONITATE 2-METHYLTRANSFERASE-RELATED"/>
    <property type="match status" value="1"/>
</dbReference>
<keyword evidence="2" id="KW-0472">Membrane</keyword>
<dbReference type="GO" id="GO:0000179">
    <property type="term" value="F:rRNA (adenine-N6,N6-)-dimethyltransferase activity"/>
    <property type="evidence" value="ECO:0007669"/>
    <property type="project" value="InterPro"/>
</dbReference>
<name>A0A0G0XKI9_9BACT</name>
<evidence type="ECO:0000256" key="1">
    <source>
        <dbReference type="ARBA" id="ARBA00022679"/>
    </source>
</evidence>
<proteinExistence type="predicted"/>
<dbReference type="InterPro" id="IPR029063">
    <property type="entry name" value="SAM-dependent_MTases_sf"/>
</dbReference>
<dbReference type="EMBL" id="LCAE01000001">
    <property type="protein sequence ID" value="KKR88172.1"/>
    <property type="molecule type" value="Genomic_DNA"/>
</dbReference>
<sequence length="240" mass="27985">MNLLREIVILVLRLFFGFYFFVFGRPRIPPTLKKLLTKYQSGGFSEFFSYIRVWDAPFEVVEKVTPKEGLIIDLGCGEGILTNFLGLSSKRRKIIGVEIDKERILLADKKISNVSFSYGDVTKFRLPKSNVIILSHLLHHLSSYKDQEELLKRCVSALTGMGRLVIVEVDTRPPLKYLTSLLTDYFLVPWLFDRKIYERTYFRRRNEWLLLFDKLGLKSRTIIAHKGKPFSHIVFVCQKS</sequence>
<feature type="domain" description="Methyltransferase" evidence="3">
    <location>
        <begin position="71"/>
        <end position="159"/>
    </location>
</feature>
<dbReference type="Proteomes" id="UP000033858">
    <property type="component" value="Unassembled WGS sequence"/>
</dbReference>
<comment type="caution">
    <text evidence="4">The sequence shown here is derived from an EMBL/GenBank/DDBJ whole genome shotgun (WGS) entry which is preliminary data.</text>
</comment>
<reference evidence="4 5" key="1">
    <citation type="journal article" date="2015" name="Nature">
        <title>rRNA introns, odd ribosomes, and small enigmatic genomes across a large radiation of phyla.</title>
        <authorList>
            <person name="Brown C.T."/>
            <person name="Hug L.A."/>
            <person name="Thomas B.C."/>
            <person name="Sharon I."/>
            <person name="Castelle C.J."/>
            <person name="Singh A."/>
            <person name="Wilkins M.J."/>
            <person name="Williams K.H."/>
            <person name="Banfield J.F."/>
        </authorList>
    </citation>
    <scope>NUCLEOTIDE SEQUENCE [LARGE SCALE GENOMIC DNA]</scope>
</reference>
<protein>
    <recommendedName>
        <fullName evidence="3">Methyltransferase domain-containing protein</fullName>
    </recommendedName>
</protein>
<keyword evidence="1" id="KW-0808">Transferase</keyword>
<dbReference type="SUPFAM" id="SSF53335">
    <property type="entry name" value="S-adenosyl-L-methionine-dependent methyltransferases"/>
    <property type="match status" value="1"/>
</dbReference>
<keyword evidence="2" id="KW-0812">Transmembrane</keyword>
<gene>
    <name evidence="4" type="ORF">UU32_C0001G0008</name>
</gene>
<dbReference type="CDD" id="cd02440">
    <property type="entry name" value="AdoMet_MTases"/>
    <property type="match status" value="1"/>
</dbReference>
<evidence type="ECO:0000259" key="3">
    <source>
        <dbReference type="Pfam" id="PF13649"/>
    </source>
</evidence>